<dbReference type="InterPro" id="IPR024775">
    <property type="entry name" value="DinB-like"/>
</dbReference>
<organism evidence="2 3">
    <name type="scientific">Winogradskyella maritima</name>
    <dbReference type="NCBI Taxonomy" id="1517766"/>
    <lineage>
        <taxon>Bacteria</taxon>
        <taxon>Pseudomonadati</taxon>
        <taxon>Bacteroidota</taxon>
        <taxon>Flavobacteriia</taxon>
        <taxon>Flavobacteriales</taxon>
        <taxon>Flavobacteriaceae</taxon>
        <taxon>Winogradskyella</taxon>
    </lineage>
</organism>
<comment type="caution">
    <text evidence="2">The sequence shown here is derived from an EMBL/GenBank/DDBJ whole genome shotgun (WGS) entry which is preliminary data.</text>
</comment>
<gene>
    <name evidence="2" type="ORF">ACFOSX_00165</name>
</gene>
<keyword evidence="3" id="KW-1185">Reference proteome</keyword>
<dbReference type="Pfam" id="PF12867">
    <property type="entry name" value="DinB_2"/>
    <property type="match status" value="1"/>
</dbReference>
<evidence type="ECO:0000313" key="2">
    <source>
        <dbReference type="EMBL" id="MFC3875632.1"/>
    </source>
</evidence>
<dbReference type="Gene3D" id="1.20.120.450">
    <property type="entry name" value="dinb family like domain"/>
    <property type="match status" value="1"/>
</dbReference>
<protein>
    <submittedName>
        <fullName evidence="2">DinB family protein</fullName>
    </submittedName>
</protein>
<evidence type="ECO:0000259" key="1">
    <source>
        <dbReference type="Pfam" id="PF12867"/>
    </source>
</evidence>
<proteinExistence type="predicted"/>
<reference evidence="3" key="1">
    <citation type="journal article" date="2019" name="Int. J. Syst. Evol. Microbiol.">
        <title>The Global Catalogue of Microorganisms (GCM) 10K type strain sequencing project: providing services to taxonomists for standard genome sequencing and annotation.</title>
        <authorList>
            <consortium name="The Broad Institute Genomics Platform"/>
            <consortium name="The Broad Institute Genome Sequencing Center for Infectious Disease"/>
            <person name="Wu L."/>
            <person name="Ma J."/>
        </authorList>
    </citation>
    <scope>NUCLEOTIDE SEQUENCE [LARGE SCALE GENOMIC DNA]</scope>
    <source>
        <strain evidence="3">CECT 8979</strain>
    </source>
</reference>
<evidence type="ECO:0000313" key="3">
    <source>
        <dbReference type="Proteomes" id="UP001595812"/>
    </source>
</evidence>
<feature type="domain" description="DinB-like" evidence="1">
    <location>
        <begin position="72"/>
        <end position="139"/>
    </location>
</feature>
<dbReference type="EMBL" id="JBHSAT010000001">
    <property type="protein sequence ID" value="MFC3875632.1"/>
    <property type="molecule type" value="Genomic_DNA"/>
</dbReference>
<dbReference type="Proteomes" id="UP001595812">
    <property type="component" value="Unassembled WGS sequence"/>
</dbReference>
<dbReference type="RefSeq" id="WP_386095799.1">
    <property type="nucleotide sequence ID" value="NZ_JBHSAT010000001.1"/>
</dbReference>
<dbReference type="SUPFAM" id="SSF109854">
    <property type="entry name" value="DinB/YfiT-like putative metalloenzymes"/>
    <property type="match status" value="1"/>
</dbReference>
<accession>A0ABV8AC43</accession>
<sequence length="150" mass="17473">MITETLLKIFKRDLNSWITELNAYSHETNIWMLDGDILNSAGTLSLHIVGNLNHFIGAKLGNTEYVRQRDLEFSLRDVPRAELIQKLKATSEMLEAVIPSLSKTDLQAEYRRNPDEPFMTTEYFLLHLLSHLGYHLGQLNYHRRLFDVTR</sequence>
<name>A0ABV8AC43_9FLAO</name>
<dbReference type="InterPro" id="IPR034660">
    <property type="entry name" value="DinB/YfiT-like"/>
</dbReference>